<feature type="compositionally biased region" description="Basic residues" evidence="1">
    <location>
        <begin position="65"/>
        <end position="80"/>
    </location>
</feature>
<dbReference type="Pfam" id="PF14617">
    <property type="entry name" value="CMS1"/>
    <property type="match status" value="2"/>
</dbReference>
<dbReference type="PANTHER" id="PTHR24030">
    <property type="entry name" value="PROTEIN CMSS1"/>
    <property type="match status" value="1"/>
</dbReference>
<feature type="compositionally biased region" description="Low complexity" evidence="1">
    <location>
        <begin position="13"/>
        <end position="38"/>
    </location>
</feature>
<dbReference type="RefSeq" id="XP_025595218.1">
    <property type="nucleotide sequence ID" value="XM_025743520.1"/>
</dbReference>
<dbReference type="OrthoDB" id="1929311at2759"/>
<protein>
    <submittedName>
        <fullName evidence="2">Uncharacterized protein</fullName>
    </submittedName>
</protein>
<dbReference type="GeneID" id="37271064"/>
<evidence type="ECO:0000256" key="1">
    <source>
        <dbReference type="SAM" id="MobiDB-lite"/>
    </source>
</evidence>
<sequence>MGDELDDNLYLDGSAGSAGSRSPSPALQSATAAAGGASDAEEPDFDDNVGARTADGMSEKERLENKKRKRKEREKARKARKNEARASMPESAGPGVLPQDMQADFLSKVWRQTKAYAKASEMELDEVGVREAMLLDTTRFTTERSVDALAPFVRHVLPSLSKLLSGLQAPLASGSPSLLVVTGNAQRAADLSRGLRPLLPRLPEEEEGSARKKRRTEEGEEEKEKEGEKPRLHVGKLFARHFKLKEHITWLRSKSMPVAAGTPARLLALLSPPSESEEAPLKLDELRLVVLDVTWRDSKNRGICEGPETREELVKLLSCEGVRGRLGKDTKIAIF</sequence>
<feature type="region of interest" description="Disordered" evidence="1">
    <location>
        <begin position="192"/>
        <end position="230"/>
    </location>
</feature>
<keyword evidence="3" id="KW-1185">Reference proteome</keyword>
<dbReference type="Proteomes" id="UP000245946">
    <property type="component" value="Unassembled WGS sequence"/>
</dbReference>
<dbReference type="STRING" id="58919.A0A316Z0A0"/>
<proteinExistence type="predicted"/>
<dbReference type="GO" id="GO:0005634">
    <property type="term" value="C:nucleus"/>
    <property type="evidence" value="ECO:0007669"/>
    <property type="project" value="TreeGrafter"/>
</dbReference>
<gene>
    <name evidence="2" type="ORF">FA09DRAFT_332591</name>
</gene>
<dbReference type="AlphaFoldDB" id="A0A316Z0A0"/>
<name>A0A316Z0A0_9BASI</name>
<evidence type="ECO:0000313" key="3">
    <source>
        <dbReference type="Proteomes" id="UP000245946"/>
    </source>
</evidence>
<organism evidence="2 3">
    <name type="scientific">Tilletiopsis washingtonensis</name>
    <dbReference type="NCBI Taxonomy" id="58919"/>
    <lineage>
        <taxon>Eukaryota</taxon>
        <taxon>Fungi</taxon>
        <taxon>Dikarya</taxon>
        <taxon>Basidiomycota</taxon>
        <taxon>Ustilaginomycotina</taxon>
        <taxon>Exobasidiomycetes</taxon>
        <taxon>Entylomatales</taxon>
        <taxon>Entylomatales incertae sedis</taxon>
        <taxon>Tilletiopsis</taxon>
    </lineage>
</organism>
<reference evidence="2 3" key="1">
    <citation type="journal article" date="2018" name="Mol. Biol. Evol.">
        <title>Broad Genomic Sampling Reveals a Smut Pathogenic Ancestry of the Fungal Clade Ustilaginomycotina.</title>
        <authorList>
            <person name="Kijpornyongpan T."/>
            <person name="Mondo S.J."/>
            <person name="Barry K."/>
            <person name="Sandor L."/>
            <person name="Lee J."/>
            <person name="Lipzen A."/>
            <person name="Pangilinan J."/>
            <person name="LaButti K."/>
            <person name="Hainaut M."/>
            <person name="Henrissat B."/>
            <person name="Grigoriev I.V."/>
            <person name="Spatafora J.W."/>
            <person name="Aime M.C."/>
        </authorList>
    </citation>
    <scope>NUCLEOTIDE SEQUENCE [LARGE SCALE GENOMIC DNA]</scope>
    <source>
        <strain evidence="2 3">MCA 4186</strain>
    </source>
</reference>
<evidence type="ECO:0000313" key="2">
    <source>
        <dbReference type="EMBL" id="PWN94939.1"/>
    </source>
</evidence>
<feature type="region of interest" description="Disordered" evidence="1">
    <location>
        <begin position="1"/>
        <end position="98"/>
    </location>
</feature>
<dbReference type="InterPro" id="IPR032704">
    <property type="entry name" value="Cms1"/>
</dbReference>
<dbReference type="GO" id="GO:0030686">
    <property type="term" value="C:90S preribosome"/>
    <property type="evidence" value="ECO:0007669"/>
    <property type="project" value="TreeGrafter"/>
</dbReference>
<dbReference type="EMBL" id="KZ819308">
    <property type="protein sequence ID" value="PWN94939.1"/>
    <property type="molecule type" value="Genomic_DNA"/>
</dbReference>
<accession>A0A316Z0A0</accession>
<dbReference type="PANTHER" id="PTHR24030:SF0">
    <property type="entry name" value="PROTEIN CMSS1"/>
    <property type="match status" value="1"/>
</dbReference>